<dbReference type="Gene3D" id="3.40.50.300">
    <property type="entry name" value="P-loop containing nucleotide triphosphate hydrolases"/>
    <property type="match status" value="1"/>
</dbReference>
<dbReference type="Gene3D" id="1.10.8.430">
    <property type="entry name" value="Helical domain of apoptotic protease-activating factors"/>
    <property type="match status" value="1"/>
</dbReference>
<dbReference type="EMBL" id="SNWQ01000002">
    <property type="protein sequence ID" value="TDO52269.1"/>
    <property type="molecule type" value="Genomic_DNA"/>
</dbReference>
<dbReference type="Proteomes" id="UP000295388">
    <property type="component" value="Unassembled WGS sequence"/>
</dbReference>
<reference evidence="2 3" key="1">
    <citation type="submission" date="2019-03" db="EMBL/GenBank/DDBJ databases">
        <title>Genomic Encyclopedia of Type Strains, Phase III (KMG-III): the genomes of soil and plant-associated and newly described type strains.</title>
        <authorList>
            <person name="Whitman W."/>
        </authorList>
    </citation>
    <scope>NUCLEOTIDE SEQUENCE [LARGE SCALE GENOMIC DNA]</scope>
    <source>
        <strain evidence="2 3">VKM Ac-2527</strain>
    </source>
</reference>
<dbReference type="RefSeq" id="WP_133798717.1">
    <property type="nucleotide sequence ID" value="NZ_SNWQ01000002.1"/>
</dbReference>
<dbReference type="GO" id="GO:0043531">
    <property type="term" value="F:ADP binding"/>
    <property type="evidence" value="ECO:0007669"/>
    <property type="project" value="InterPro"/>
</dbReference>
<name>A0A4R6KQY8_9ACTN</name>
<dbReference type="Pfam" id="PF13560">
    <property type="entry name" value="HTH_31"/>
    <property type="match status" value="1"/>
</dbReference>
<dbReference type="Pfam" id="PF13424">
    <property type="entry name" value="TPR_12"/>
    <property type="match status" value="1"/>
</dbReference>
<dbReference type="PRINTS" id="PR00364">
    <property type="entry name" value="DISEASERSIST"/>
</dbReference>
<proteinExistence type="predicted"/>
<dbReference type="InterPro" id="IPR042197">
    <property type="entry name" value="Apaf_helical"/>
</dbReference>
<dbReference type="SUPFAM" id="SSF48452">
    <property type="entry name" value="TPR-like"/>
    <property type="match status" value="2"/>
</dbReference>
<dbReference type="PANTHER" id="PTHR47691:SF3">
    <property type="entry name" value="HTH-TYPE TRANSCRIPTIONAL REGULATOR RV0890C-RELATED"/>
    <property type="match status" value="1"/>
</dbReference>
<dbReference type="GO" id="GO:0003677">
    <property type="term" value="F:DNA binding"/>
    <property type="evidence" value="ECO:0007669"/>
    <property type="project" value="InterPro"/>
</dbReference>
<keyword evidence="3" id="KW-1185">Reference proteome</keyword>
<dbReference type="SMART" id="SM00028">
    <property type="entry name" value="TPR"/>
    <property type="match status" value="5"/>
</dbReference>
<dbReference type="InterPro" id="IPR011990">
    <property type="entry name" value="TPR-like_helical_dom_sf"/>
</dbReference>
<evidence type="ECO:0000259" key="1">
    <source>
        <dbReference type="PROSITE" id="PS50943"/>
    </source>
</evidence>
<dbReference type="SMART" id="SM00530">
    <property type="entry name" value="HTH_XRE"/>
    <property type="match status" value="1"/>
</dbReference>
<evidence type="ECO:0000313" key="2">
    <source>
        <dbReference type="EMBL" id="TDO52269.1"/>
    </source>
</evidence>
<gene>
    <name evidence="2" type="ORF">EV643_102106</name>
</gene>
<organism evidence="2 3">
    <name type="scientific">Kribbella caucasensis</name>
    <dbReference type="NCBI Taxonomy" id="2512215"/>
    <lineage>
        <taxon>Bacteria</taxon>
        <taxon>Bacillati</taxon>
        <taxon>Actinomycetota</taxon>
        <taxon>Actinomycetes</taxon>
        <taxon>Propionibacteriales</taxon>
        <taxon>Kribbellaceae</taxon>
        <taxon>Kribbella</taxon>
    </lineage>
</organism>
<feature type="domain" description="HTH cro/C1-type" evidence="1">
    <location>
        <begin position="9"/>
        <end position="65"/>
    </location>
</feature>
<dbReference type="InterPro" id="IPR002182">
    <property type="entry name" value="NB-ARC"/>
</dbReference>
<dbReference type="AlphaFoldDB" id="A0A4R6KQY8"/>
<dbReference type="Gene3D" id="1.25.40.10">
    <property type="entry name" value="Tetratricopeptide repeat domain"/>
    <property type="match status" value="1"/>
</dbReference>
<dbReference type="SUPFAM" id="SSF47413">
    <property type="entry name" value="lambda repressor-like DNA-binding domains"/>
    <property type="match status" value="1"/>
</dbReference>
<accession>A0A4R6KQY8</accession>
<protein>
    <submittedName>
        <fullName evidence="2">Tetratricopeptide repeat protein</fullName>
    </submittedName>
</protein>
<sequence>MSQSFGELLRRHRLDAGLTQAGLAEVAGLSEQAVSLLERGVRNRPRKETIRALAAALRLDQEAEQVLLLAGRPRAGAAARPKQEPAVPQLDIPWQLPPTVADFTGREAELATVLAAIRRAGTLTVVTGMGGVGKTTLAVHGGHLAAKYFPDGQLYVKLRGYDPGAALTPSEALGQLLRSLDVRHEAIPGGVDEMATMYRSRLAGRRMLILLDDANSVDQVTPLLPGDPGCATIVTSRRFLASLPGSLIVRLSALAEQDSLQLLSSVAGQQRVAAEGKAAREVFTLTGGLPLAIRLVGARLAARPNWLLKHIADQLQDEHRRLDELGLDHSGVRASFAGSLDELLASPNQIDRDAVRAFDLLSLAEGSEISVQLIARLLDVDEAGAEDLLERLVDLHLLDSIGPRRYRMHDLLRTYAGERLGAAPRSTERVAAIERGLEFYVAASWRIHRLTHPWSGRRPPRALDETGVPEFADVGSALAWIDAEIDGIVDLYRRAIGVPGLAERFGPSLALGLFGYLEIRALWKKMRLIYDYALEAVDVERDPATAGWLVHDRAIPEVEQGHFEDGRSGLLRGFELFEKAGDLAGMARSCSSLSHVCERLDRIDEAISWGERGLELAGRASDPTVLGTSHLALGVLYNRVGRADDAAAAFQASFDLAIAAGNRRSLGRRQRVAATSYLENGQIERGIDHLNAALDVFADEQDPIGLSEALHHLSTARFTLGRHAEAEQSAREALRLAEKYGDTFRQGSVLAVLADILDATNTPDEARALRERAITIFETNNIPHDAEALRARLTAKQ</sequence>
<comment type="caution">
    <text evidence="2">The sequence shown here is derived from an EMBL/GenBank/DDBJ whole genome shotgun (WGS) entry which is preliminary data.</text>
</comment>
<dbReference type="InterPro" id="IPR001387">
    <property type="entry name" value="Cro/C1-type_HTH"/>
</dbReference>
<dbReference type="CDD" id="cd00093">
    <property type="entry name" value="HTH_XRE"/>
    <property type="match status" value="1"/>
</dbReference>
<dbReference type="PROSITE" id="PS50943">
    <property type="entry name" value="HTH_CROC1"/>
    <property type="match status" value="1"/>
</dbReference>
<dbReference type="Pfam" id="PF00931">
    <property type="entry name" value="NB-ARC"/>
    <property type="match status" value="1"/>
</dbReference>
<evidence type="ECO:0000313" key="3">
    <source>
        <dbReference type="Proteomes" id="UP000295388"/>
    </source>
</evidence>
<dbReference type="PANTHER" id="PTHR47691">
    <property type="entry name" value="REGULATOR-RELATED"/>
    <property type="match status" value="1"/>
</dbReference>
<dbReference type="Gene3D" id="1.10.260.40">
    <property type="entry name" value="lambda repressor-like DNA-binding domains"/>
    <property type="match status" value="1"/>
</dbReference>
<dbReference type="OrthoDB" id="7628974at2"/>
<dbReference type="SUPFAM" id="SSF52540">
    <property type="entry name" value="P-loop containing nucleoside triphosphate hydrolases"/>
    <property type="match status" value="1"/>
</dbReference>
<dbReference type="InterPro" id="IPR027417">
    <property type="entry name" value="P-loop_NTPase"/>
</dbReference>
<dbReference type="InterPro" id="IPR010982">
    <property type="entry name" value="Lambda_DNA-bd_dom_sf"/>
</dbReference>
<dbReference type="InterPro" id="IPR019734">
    <property type="entry name" value="TPR_rpt"/>
</dbReference>